<sequence length="125" mass="14762">MSKYRRSFRLYSLLSPPFISIPNDETELEYESKYKSEYKSEYESEYENEYESEDESVDESKNEQDDRDEVIEIKETVLSACVVIDFVDGKIQRCEWNEGKMRQSCNLFGIYKAPVGSVQFDICQN</sequence>
<proteinExistence type="predicted"/>
<reference evidence="2 3" key="1">
    <citation type="submission" date="2018-06" db="EMBL/GenBank/DDBJ databases">
        <title>Comparative genomics reveals the genomic features of Rhizophagus irregularis, R. cerebriforme, R. diaphanum and Gigaspora rosea, and their symbiotic lifestyle signature.</title>
        <authorList>
            <person name="Morin E."/>
            <person name="San Clemente H."/>
            <person name="Chen E.C.H."/>
            <person name="De La Providencia I."/>
            <person name="Hainaut M."/>
            <person name="Kuo A."/>
            <person name="Kohler A."/>
            <person name="Murat C."/>
            <person name="Tang N."/>
            <person name="Roy S."/>
            <person name="Loubradou J."/>
            <person name="Henrissat B."/>
            <person name="Grigoriev I.V."/>
            <person name="Corradi N."/>
            <person name="Roux C."/>
            <person name="Martin F.M."/>
        </authorList>
    </citation>
    <scope>NUCLEOTIDE SEQUENCE [LARGE SCALE GENOMIC DNA]</scope>
    <source>
        <strain evidence="2 3">DAOM 227022</strain>
    </source>
</reference>
<evidence type="ECO:0000256" key="1">
    <source>
        <dbReference type="SAM" id="MobiDB-lite"/>
    </source>
</evidence>
<organism evidence="2 3">
    <name type="scientific">Glomus cerebriforme</name>
    <dbReference type="NCBI Taxonomy" id="658196"/>
    <lineage>
        <taxon>Eukaryota</taxon>
        <taxon>Fungi</taxon>
        <taxon>Fungi incertae sedis</taxon>
        <taxon>Mucoromycota</taxon>
        <taxon>Glomeromycotina</taxon>
        <taxon>Glomeromycetes</taxon>
        <taxon>Glomerales</taxon>
        <taxon>Glomeraceae</taxon>
        <taxon>Glomus</taxon>
    </lineage>
</organism>
<feature type="compositionally biased region" description="Basic and acidic residues" evidence="1">
    <location>
        <begin position="58"/>
        <end position="67"/>
    </location>
</feature>
<accession>A0A397S0Z8</accession>
<feature type="compositionally biased region" description="Acidic residues" evidence="1">
    <location>
        <begin position="43"/>
        <end position="57"/>
    </location>
</feature>
<name>A0A397S0Z8_9GLOM</name>
<protein>
    <submittedName>
        <fullName evidence="2">Uncharacterized protein</fullName>
    </submittedName>
</protein>
<evidence type="ECO:0000313" key="3">
    <source>
        <dbReference type="Proteomes" id="UP000265703"/>
    </source>
</evidence>
<evidence type="ECO:0000313" key="2">
    <source>
        <dbReference type="EMBL" id="RIA80103.1"/>
    </source>
</evidence>
<dbReference type="AlphaFoldDB" id="A0A397S0Z8"/>
<feature type="region of interest" description="Disordered" evidence="1">
    <location>
        <begin position="40"/>
        <end position="67"/>
    </location>
</feature>
<comment type="caution">
    <text evidence="2">The sequence shown here is derived from an EMBL/GenBank/DDBJ whole genome shotgun (WGS) entry which is preliminary data.</text>
</comment>
<gene>
    <name evidence="2" type="ORF">C1645_882351</name>
</gene>
<keyword evidence="3" id="KW-1185">Reference proteome</keyword>
<dbReference type="Proteomes" id="UP000265703">
    <property type="component" value="Unassembled WGS sequence"/>
</dbReference>
<dbReference type="EMBL" id="QKYT01001046">
    <property type="protein sequence ID" value="RIA80103.1"/>
    <property type="molecule type" value="Genomic_DNA"/>
</dbReference>